<dbReference type="Proteomes" id="UP001372834">
    <property type="component" value="Unassembled WGS sequence"/>
</dbReference>
<proteinExistence type="predicted"/>
<organism evidence="2 3">
    <name type="scientific">Polyplax serrata</name>
    <name type="common">Common mouse louse</name>
    <dbReference type="NCBI Taxonomy" id="468196"/>
    <lineage>
        <taxon>Eukaryota</taxon>
        <taxon>Metazoa</taxon>
        <taxon>Ecdysozoa</taxon>
        <taxon>Arthropoda</taxon>
        <taxon>Hexapoda</taxon>
        <taxon>Insecta</taxon>
        <taxon>Pterygota</taxon>
        <taxon>Neoptera</taxon>
        <taxon>Paraneoptera</taxon>
        <taxon>Psocodea</taxon>
        <taxon>Troctomorpha</taxon>
        <taxon>Phthiraptera</taxon>
        <taxon>Anoplura</taxon>
        <taxon>Polyplacidae</taxon>
        <taxon>Polyplax</taxon>
    </lineage>
</organism>
<gene>
    <name evidence="2" type="ORF">RUM43_003297</name>
</gene>
<evidence type="ECO:0000313" key="2">
    <source>
        <dbReference type="EMBL" id="KAK6629480.1"/>
    </source>
</evidence>
<comment type="caution">
    <text evidence="2">The sequence shown here is derived from an EMBL/GenBank/DDBJ whole genome shotgun (WGS) entry which is preliminary data.</text>
</comment>
<feature type="compositionally biased region" description="Basic and acidic residues" evidence="1">
    <location>
        <begin position="63"/>
        <end position="76"/>
    </location>
</feature>
<dbReference type="EMBL" id="JAWJWE010000036">
    <property type="protein sequence ID" value="KAK6629480.1"/>
    <property type="molecule type" value="Genomic_DNA"/>
</dbReference>
<name>A0AAN8S343_POLSC</name>
<feature type="region of interest" description="Disordered" evidence="1">
    <location>
        <begin position="55"/>
        <end position="76"/>
    </location>
</feature>
<dbReference type="AlphaFoldDB" id="A0AAN8S343"/>
<reference evidence="2 3" key="1">
    <citation type="submission" date="2023-10" db="EMBL/GenBank/DDBJ databases">
        <title>Genomes of two closely related lineages of the louse Polyplax serrata with different host specificities.</title>
        <authorList>
            <person name="Martinu J."/>
            <person name="Tarabai H."/>
            <person name="Stefka J."/>
            <person name="Hypsa V."/>
        </authorList>
    </citation>
    <scope>NUCLEOTIDE SEQUENCE [LARGE SCALE GENOMIC DNA]</scope>
    <source>
        <strain evidence="2">HR10_N</strain>
    </source>
</reference>
<evidence type="ECO:0000313" key="3">
    <source>
        <dbReference type="Proteomes" id="UP001372834"/>
    </source>
</evidence>
<accession>A0AAN8S343</accession>
<evidence type="ECO:0000256" key="1">
    <source>
        <dbReference type="SAM" id="MobiDB-lite"/>
    </source>
</evidence>
<protein>
    <submittedName>
        <fullName evidence="2">Uncharacterized protein</fullName>
    </submittedName>
</protein>
<sequence>MVIAGQVKAKHSRGMAEECVMRTRGTQVNRLLQMLKEVGVRVKGSSSVPTWHQTNIFFSQPESSERKRENSSGKSE</sequence>